<dbReference type="Pfam" id="PF00411">
    <property type="entry name" value="Ribosomal_S11"/>
    <property type="match status" value="1"/>
</dbReference>
<comment type="similarity">
    <text evidence="1">Belongs to the universal ribosomal protein uS11 family.</text>
</comment>
<keyword evidence="2" id="KW-0689">Ribosomal protein</keyword>
<name>A0ABP0YUI7_9ROSI</name>
<accession>A0ABP0YUI7</accession>
<reference evidence="4 5" key="1">
    <citation type="submission" date="2024-03" db="EMBL/GenBank/DDBJ databases">
        <authorList>
            <person name="Gkanogiannis A."/>
            <person name="Becerra Lopez-Lavalle L."/>
        </authorList>
    </citation>
    <scope>NUCLEOTIDE SEQUENCE [LARGE SCALE GENOMIC DNA]</scope>
</reference>
<dbReference type="SUPFAM" id="SSF53137">
    <property type="entry name" value="Translational machinery components"/>
    <property type="match status" value="1"/>
</dbReference>
<dbReference type="Gene3D" id="3.30.420.80">
    <property type="entry name" value="Ribosomal protein S11"/>
    <property type="match status" value="1"/>
</dbReference>
<gene>
    <name evidence="4" type="ORF">CITCOLO1_LOCUS14242</name>
</gene>
<dbReference type="InterPro" id="IPR001971">
    <property type="entry name" value="Ribosomal_uS11"/>
</dbReference>
<evidence type="ECO:0000256" key="1">
    <source>
        <dbReference type="ARBA" id="ARBA00006194"/>
    </source>
</evidence>
<proteinExistence type="inferred from homology"/>
<dbReference type="EMBL" id="OZ021739">
    <property type="protein sequence ID" value="CAK9322117.1"/>
    <property type="molecule type" value="Genomic_DNA"/>
</dbReference>
<evidence type="ECO:0000256" key="3">
    <source>
        <dbReference type="ARBA" id="ARBA00023274"/>
    </source>
</evidence>
<dbReference type="HAMAP" id="MF_01310">
    <property type="entry name" value="Ribosomal_uS11"/>
    <property type="match status" value="1"/>
</dbReference>
<dbReference type="Proteomes" id="UP001642487">
    <property type="component" value="Chromosome 5"/>
</dbReference>
<sequence length="335" mass="37540">MKCANQEGRRELQEEYDFRELKKTWIKGGIKFRVFFSALLIHRTTARGRPTTMPKLSLSHLSSLFQSSSLRHGPSFSPSRLSISPFIGSDLRSSMSSLHRSDLTGSVQLDSRVTGCLGISQGDSANVGREIVGRGWKALGAQGSCWGLARSNESVSVPYSISSRCYGQYTNWPNADTGRNLKSMSFVKGILEEDGIDFTGSSRFPRPPNMEHNADIVHVKLMRNNTFITVTDYKGNTKLKASAGRLEELKGGPKLSRYAGQAIAEYVGRESRKLGLKSVVMRVKGFTFFKKKRQAIMSWRDGFTDSRSDRNPIVYIEDTTRRAHNGCRLPKQRRV</sequence>
<organism evidence="4 5">
    <name type="scientific">Citrullus colocynthis</name>
    <name type="common">colocynth</name>
    <dbReference type="NCBI Taxonomy" id="252529"/>
    <lineage>
        <taxon>Eukaryota</taxon>
        <taxon>Viridiplantae</taxon>
        <taxon>Streptophyta</taxon>
        <taxon>Embryophyta</taxon>
        <taxon>Tracheophyta</taxon>
        <taxon>Spermatophyta</taxon>
        <taxon>Magnoliopsida</taxon>
        <taxon>eudicotyledons</taxon>
        <taxon>Gunneridae</taxon>
        <taxon>Pentapetalae</taxon>
        <taxon>rosids</taxon>
        <taxon>fabids</taxon>
        <taxon>Cucurbitales</taxon>
        <taxon>Cucurbitaceae</taxon>
        <taxon>Benincaseae</taxon>
        <taxon>Citrullus</taxon>
    </lineage>
</organism>
<evidence type="ECO:0008006" key="6">
    <source>
        <dbReference type="Google" id="ProtNLM"/>
    </source>
</evidence>
<keyword evidence="5" id="KW-1185">Reference proteome</keyword>
<keyword evidence="3" id="KW-0687">Ribonucleoprotein</keyword>
<evidence type="ECO:0000313" key="4">
    <source>
        <dbReference type="EMBL" id="CAK9322117.1"/>
    </source>
</evidence>
<evidence type="ECO:0000313" key="5">
    <source>
        <dbReference type="Proteomes" id="UP001642487"/>
    </source>
</evidence>
<protein>
    <recommendedName>
        <fullName evidence="6">Ribosomal protein S11</fullName>
    </recommendedName>
</protein>
<dbReference type="PANTHER" id="PTHR11759">
    <property type="entry name" value="40S RIBOSOMAL PROTEIN S14/30S RIBOSOMAL PROTEIN S11"/>
    <property type="match status" value="1"/>
</dbReference>
<dbReference type="InterPro" id="IPR036967">
    <property type="entry name" value="Ribosomal_uS11_sf"/>
</dbReference>
<evidence type="ECO:0000256" key="2">
    <source>
        <dbReference type="ARBA" id="ARBA00022980"/>
    </source>
</evidence>